<reference evidence="1 2" key="1">
    <citation type="submission" date="2013-09" db="EMBL/GenBank/DDBJ databases">
        <title>Corchorus capsularis genome sequencing.</title>
        <authorList>
            <person name="Alam M."/>
            <person name="Haque M.S."/>
            <person name="Islam M.S."/>
            <person name="Emdad E.M."/>
            <person name="Islam M.M."/>
            <person name="Ahmed B."/>
            <person name="Halim A."/>
            <person name="Hossen Q.M.M."/>
            <person name="Hossain M.Z."/>
            <person name="Ahmed R."/>
            <person name="Khan M.M."/>
            <person name="Islam R."/>
            <person name="Rashid M.M."/>
            <person name="Khan S.A."/>
            <person name="Rahman M.S."/>
            <person name="Alam M."/>
        </authorList>
    </citation>
    <scope>NUCLEOTIDE SEQUENCE [LARGE SCALE GENOMIC DNA]</scope>
    <source>
        <strain evidence="2">cv. CVL-1</strain>
        <tissue evidence="1">Whole seedling</tissue>
    </source>
</reference>
<dbReference type="AlphaFoldDB" id="A0A1R3JI65"/>
<sequence length="27" mass="3156">MARECHYQVQVRTSKVSGFLSLFKLVK</sequence>
<dbReference type="Proteomes" id="UP000188268">
    <property type="component" value="Unassembled WGS sequence"/>
</dbReference>
<keyword evidence="2" id="KW-1185">Reference proteome</keyword>
<dbReference type="EMBL" id="AWWV01007825">
    <property type="protein sequence ID" value="OMO94532.1"/>
    <property type="molecule type" value="Genomic_DNA"/>
</dbReference>
<dbReference type="Gramene" id="OMO94532">
    <property type="protein sequence ID" value="OMO94532"/>
    <property type="gene ID" value="CCACVL1_05939"/>
</dbReference>
<name>A0A1R3JI65_COCAP</name>
<evidence type="ECO:0000313" key="2">
    <source>
        <dbReference type="Proteomes" id="UP000188268"/>
    </source>
</evidence>
<protein>
    <submittedName>
        <fullName evidence="1">Uncharacterized protein</fullName>
    </submittedName>
</protein>
<organism evidence="1 2">
    <name type="scientific">Corchorus capsularis</name>
    <name type="common">Jute</name>
    <dbReference type="NCBI Taxonomy" id="210143"/>
    <lineage>
        <taxon>Eukaryota</taxon>
        <taxon>Viridiplantae</taxon>
        <taxon>Streptophyta</taxon>
        <taxon>Embryophyta</taxon>
        <taxon>Tracheophyta</taxon>
        <taxon>Spermatophyta</taxon>
        <taxon>Magnoliopsida</taxon>
        <taxon>eudicotyledons</taxon>
        <taxon>Gunneridae</taxon>
        <taxon>Pentapetalae</taxon>
        <taxon>rosids</taxon>
        <taxon>malvids</taxon>
        <taxon>Malvales</taxon>
        <taxon>Malvaceae</taxon>
        <taxon>Grewioideae</taxon>
        <taxon>Apeibeae</taxon>
        <taxon>Corchorus</taxon>
    </lineage>
</organism>
<comment type="caution">
    <text evidence="1">The sequence shown here is derived from an EMBL/GenBank/DDBJ whole genome shotgun (WGS) entry which is preliminary data.</text>
</comment>
<accession>A0A1R3JI65</accession>
<gene>
    <name evidence="1" type="ORF">CCACVL1_05939</name>
</gene>
<evidence type="ECO:0000313" key="1">
    <source>
        <dbReference type="EMBL" id="OMO94532.1"/>
    </source>
</evidence>
<proteinExistence type="predicted"/>